<organism evidence="1 2">
    <name type="scientific">Astyanax mexicanus</name>
    <name type="common">Blind cave fish</name>
    <name type="synonym">Astyanax fasciatus mexicanus</name>
    <dbReference type="NCBI Taxonomy" id="7994"/>
    <lineage>
        <taxon>Eukaryota</taxon>
        <taxon>Metazoa</taxon>
        <taxon>Chordata</taxon>
        <taxon>Craniata</taxon>
        <taxon>Vertebrata</taxon>
        <taxon>Euteleostomi</taxon>
        <taxon>Actinopterygii</taxon>
        <taxon>Neopterygii</taxon>
        <taxon>Teleostei</taxon>
        <taxon>Ostariophysi</taxon>
        <taxon>Characiformes</taxon>
        <taxon>Characoidei</taxon>
        <taxon>Acestrorhamphidae</taxon>
        <taxon>Acestrorhamphinae</taxon>
        <taxon>Astyanax</taxon>
    </lineage>
</organism>
<keyword evidence="2" id="KW-1185">Reference proteome</keyword>
<proteinExistence type="predicted"/>
<evidence type="ECO:0000313" key="1">
    <source>
        <dbReference type="Ensembl" id="ENSAMXP00000042724.1"/>
    </source>
</evidence>
<dbReference type="Ensembl" id="ENSAMXT00000038385.1">
    <property type="protein sequence ID" value="ENSAMXP00000042724.1"/>
    <property type="gene ID" value="ENSAMXG00000043534.1"/>
</dbReference>
<evidence type="ECO:0008006" key="3">
    <source>
        <dbReference type="Google" id="ProtNLM"/>
    </source>
</evidence>
<dbReference type="AlphaFoldDB" id="A0A3B1JN07"/>
<dbReference type="Proteomes" id="UP000018467">
    <property type="component" value="Unassembled WGS sequence"/>
</dbReference>
<dbReference type="STRING" id="7994.ENSAMXP00000042724"/>
<reference evidence="2" key="2">
    <citation type="journal article" date="2014" name="Nat. Commun.">
        <title>The cavefish genome reveals candidate genes for eye loss.</title>
        <authorList>
            <person name="McGaugh S.E."/>
            <person name="Gross J.B."/>
            <person name="Aken B."/>
            <person name="Blin M."/>
            <person name="Borowsky R."/>
            <person name="Chalopin D."/>
            <person name="Hinaux H."/>
            <person name="Jeffery W.R."/>
            <person name="Keene A."/>
            <person name="Ma L."/>
            <person name="Minx P."/>
            <person name="Murphy D."/>
            <person name="O'Quin K.E."/>
            <person name="Retaux S."/>
            <person name="Rohner N."/>
            <person name="Searle S.M."/>
            <person name="Stahl B.A."/>
            <person name="Tabin C."/>
            <person name="Volff J.N."/>
            <person name="Yoshizawa M."/>
            <person name="Warren W.C."/>
        </authorList>
    </citation>
    <scope>NUCLEOTIDE SEQUENCE [LARGE SCALE GENOMIC DNA]</scope>
    <source>
        <strain evidence="2">female</strain>
    </source>
</reference>
<dbReference type="GeneTree" id="ENSGT00970000194441"/>
<accession>A0A3B1JN07</accession>
<sequence>IRLSMLETFLIPLLKEQFGEKTSYFNQDLAPAHAAKSTKDWFTKKQLEVLAWPGPTRLTPSNVIANFGAIVKRKIRDRKPTTLDQLKRTSWSKSMPRRLQAVIQAKGAATNY</sequence>
<reference evidence="2" key="1">
    <citation type="submission" date="2013-03" db="EMBL/GenBank/DDBJ databases">
        <authorList>
            <person name="Jeffery W."/>
            <person name="Warren W."/>
            <person name="Wilson R.K."/>
        </authorList>
    </citation>
    <scope>NUCLEOTIDE SEQUENCE</scope>
    <source>
        <strain evidence="2">female</strain>
    </source>
</reference>
<reference evidence="1" key="3">
    <citation type="submission" date="2025-08" db="UniProtKB">
        <authorList>
            <consortium name="Ensembl"/>
        </authorList>
    </citation>
    <scope>IDENTIFICATION</scope>
</reference>
<reference evidence="1" key="4">
    <citation type="submission" date="2025-09" db="UniProtKB">
        <authorList>
            <consortium name="Ensembl"/>
        </authorList>
    </citation>
    <scope>IDENTIFICATION</scope>
</reference>
<dbReference type="InterPro" id="IPR036397">
    <property type="entry name" value="RNaseH_sf"/>
</dbReference>
<dbReference type="GO" id="GO:0003676">
    <property type="term" value="F:nucleic acid binding"/>
    <property type="evidence" value="ECO:0007669"/>
    <property type="project" value="InterPro"/>
</dbReference>
<dbReference type="InParanoid" id="A0A3B1JN07"/>
<protein>
    <recommendedName>
        <fullName evidence="3">Tc1-like transposase DDE domain-containing protein</fullName>
    </recommendedName>
</protein>
<dbReference type="Gene3D" id="3.30.420.10">
    <property type="entry name" value="Ribonuclease H-like superfamily/Ribonuclease H"/>
    <property type="match status" value="1"/>
</dbReference>
<name>A0A3B1JN07_ASTMX</name>
<evidence type="ECO:0000313" key="2">
    <source>
        <dbReference type="Proteomes" id="UP000018467"/>
    </source>
</evidence>